<proteinExistence type="predicted"/>
<protein>
    <recommendedName>
        <fullName evidence="6">Glycophorin A domain-containing protein</fullName>
    </recommendedName>
</protein>
<reference evidence="5" key="1">
    <citation type="journal article" date="2015" name="Genome Announc.">
        <title>Draft whole-genome sequence of the biocontrol agent Trichoderma harzianum T6776.</title>
        <authorList>
            <person name="Baroncelli R."/>
            <person name="Piaggeschi G."/>
            <person name="Fiorini L."/>
            <person name="Bertolini E."/>
            <person name="Zapparata A."/>
            <person name="Pe M.E."/>
            <person name="Sarrocco S."/>
            <person name="Vannacci G."/>
        </authorList>
    </citation>
    <scope>NUCLEOTIDE SEQUENCE [LARGE SCALE GENOMIC DNA]</scope>
    <source>
        <strain evidence="5">T6776</strain>
    </source>
</reference>
<keyword evidence="2" id="KW-0812">Transmembrane</keyword>
<dbReference type="OMA" id="QYSAPYR"/>
<dbReference type="Proteomes" id="UP000034112">
    <property type="component" value="Unassembled WGS sequence"/>
</dbReference>
<dbReference type="EMBL" id="JOKZ01000218">
    <property type="protein sequence ID" value="KKP00992.1"/>
    <property type="molecule type" value="Genomic_DNA"/>
</dbReference>
<feature type="compositionally biased region" description="Polar residues" evidence="1">
    <location>
        <begin position="291"/>
        <end position="302"/>
    </location>
</feature>
<feature type="transmembrane region" description="Helical" evidence="2">
    <location>
        <begin position="315"/>
        <end position="334"/>
    </location>
</feature>
<gene>
    <name evidence="4" type="ORF">THAR02_06895</name>
</gene>
<evidence type="ECO:0000256" key="3">
    <source>
        <dbReference type="SAM" id="SignalP"/>
    </source>
</evidence>
<keyword evidence="2" id="KW-0472">Membrane</keyword>
<feature type="chain" id="PRO_5002530530" description="Glycophorin A domain-containing protein" evidence="3">
    <location>
        <begin position="21"/>
        <end position="423"/>
    </location>
</feature>
<name>A0A0F9ZL21_TRIHA</name>
<dbReference type="OrthoDB" id="5425848at2759"/>
<dbReference type="PANTHER" id="PTHR16861">
    <property type="entry name" value="GLYCOPROTEIN 38"/>
    <property type="match status" value="1"/>
</dbReference>
<feature type="region of interest" description="Disordered" evidence="1">
    <location>
        <begin position="182"/>
        <end position="208"/>
    </location>
</feature>
<keyword evidence="3" id="KW-0732">Signal</keyword>
<evidence type="ECO:0000313" key="5">
    <source>
        <dbReference type="Proteomes" id="UP000034112"/>
    </source>
</evidence>
<keyword evidence="2" id="KW-1133">Transmembrane helix</keyword>
<feature type="compositionally biased region" description="Low complexity" evidence="1">
    <location>
        <begin position="182"/>
        <end position="193"/>
    </location>
</feature>
<evidence type="ECO:0000256" key="1">
    <source>
        <dbReference type="SAM" id="MobiDB-lite"/>
    </source>
</evidence>
<dbReference type="AlphaFoldDB" id="A0A0F9ZL21"/>
<feature type="transmembrane region" description="Helical" evidence="2">
    <location>
        <begin position="217"/>
        <end position="244"/>
    </location>
</feature>
<sequence>MRSIARPASALLAAAGIVAAGPYPRGPDNAYAYLLQRDTCDGTPCGSDSQYCCDSTELCTTLSGNVATCLGGGGYGAYTSTWTETRTFTTTYYTHWAPVPSPTAGVDCVPQDDSQSPCGPICCAGWQSCAFQGQCSSKPGYAEPTPIVVVTNGHTTTQYSAPYRVTGTTTITTQVVQTGTGTATETGASATETGDGEAIGADGSKGTNGGGLSPGAIAGIVIGTLAGVALLLLLCFCCIARGLWAALCGRRRSGDDSVREEVIEERYSKSGSRAASASAHSRRDRHGTWFGGSSRQGTSTVVTDRREKRKSSAGCWTWLGIGAVAATLFTLLNLKKDKRPNSRKTPSRYSDSYYSYTDYTSSNTLALVNDPAKDRAAAAADPAVADDHLSTAGEHPSDKLATIQRRCFNVALLMGGITTIPSL</sequence>
<evidence type="ECO:0008006" key="6">
    <source>
        <dbReference type="Google" id="ProtNLM"/>
    </source>
</evidence>
<organism evidence="4 5">
    <name type="scientific">Trichoderma harzianum</name>
    <name type="common">Hypocrea lixii</name>
    <dbReference type="NCBI Taxonomy" id="5544"/>
    <lineage>
        <taxon>Eukaryota</taxon>
        <taxon>Fungi</taxon>
        <taxon>Dikarya</taxon>
        <taxon>Ascomycota</taxon>
        <taxon>Pezizomycotina</taxon>
        <taxon>Sordariomycetes</taxon>
        <taxon>Hypocreomycetidae</taxon>
        <taxon>Hypocreales</taxon>
        <taxon>Hypocreaceae</taxon>
        <taxon>Trichoderma</taxon>
    </lineage>
</organism>
<evidence type="ECO:0000313" key="4">
    <source>
        <dbReference type="EMBL" id="KKP00992.1"/>
    </source>
</evidence>
<accession>A0A0F9ZL21</accession>
<feature type="signal peptide" evidence="3">
    <location>
        <begin position="1"/>
        <end position="20"/>
    </location>
</feature>
<evidence type="ECO:0000256" key="2">
    <source>
        <dbReference type="SAM" id="Phobius"/>
    </source>
</evidence>
<comment type="caution">
    <text evidence="4">The sequence shown here is derived from an EMBL/GenBank/DDBJ whole genome shotgun (WGS) entry which is preliminary data.</text>
</comment>
<dbReference type="PANTHER" id="PTHR16861:SF10">
    <property type="entry name" value="MID2 DOMAIN-CONTAINING PROTEIN"/>
    <property type="match status" value="1"/>
</dbReference>
<feature type="region of interest" description="Disordered" evidence="1">
    <location>
        <begin position="269"/>
        <end position="304"/>
    </location>
</feature>